<name>A0ACB0IZF3_TRIPR</name>
<evidence type="ECO:0000313" key="1">
    <source>
        <dbReference type="EMBL" id="CAJ2638001.1"/>
    </source>
</evidence>
<reference evidence="1" key="1">
    <citation type="submission" date="2023-10" db="EMBL/GenBank/DDBJ databases">
        <authorList>
            <person name="Rodriguez Cubillos JULIANA M."/>
            <person name="De Vega J."/>
        </authorList>
    </citation>
    <scope>NUCLEOTIDE SEQUENCE</scope>
</reference>
<proteinExistence type="predicted"/>
<dbReference type="EMBL" id="CASHSV030000013">
    <property type="protein sequence ID" value="CAJ2638001.1"/>
    <property type="molecule type" value="Genomic_DNA"/>
</dbReference>
<evidence type="ECO:0000313" key="2">
    <source>
        <dbReference type="Proteomes" id="UP001177021"/>
    </source>
</evidence>
<protein>
    <submittedName>
        <fullName evidence="1">Uncharacterized protein</fullName>
    </submittedName>
</protein>
<keyword evidence="2" id="KW-1185">Reference proteome</keyword>
<dbReference type="Proteomes" id="UP001177021">
    <property type="component" value="Unassembled WGS sequence"/>
</dbReference>
<sequence length="223" mass="25298">MINMDEADSVSISAYDVMTSWFTPSCIFLVVNLVIGTIAITSRFSAQRKGDSPPQLVRSTSSFLGRVTSFGLSCCKYKPACSATTTMPLETQIEPIDSCDVNQFDQAVPSTMLDRVKSNDMGLSKTEINEGPDDLTRNPLPRAPSFLERLMSGNFRRLDSIKEEKQPKSEVELESEGEDVLRERVEEEEVDAKADDFIKRFKQQLRMERLDSILRYRDILNRH</sequence>
<organism evidence="1 2">
    <name type="scientific">Trifolium pratense</name>
    <name type="common">Red clover</name>
    <dbReference type="NCBI Taxonomy" id="57577"/>
    <lineage>
        <taxon>Eukaryota</taxon>
        <taxon>Viridiplantae</taxon>
        <taxon>Streptophyta</taxon>
        <taxon>Embryophyta</taxon>
        <taxon>Tracheophyta</taxon>
        <taxon>Spermatophyta</taxon>
        <taxon>Magnoliopsida</taxon>
        <taxon>eudicotyledons</taxon>
        <taxon>Gunneridae</taxon>
        <taxon>Pentapetalae</taxon>
        <taxon>rosids</taxon>
        <taxon>fabids</taxon>
        <taxon>Fabales</taxon>
        <taxon>Fabaceae</taxon>
        <taxon>Papilionoideae</taxon>
        <taxon>50 kb inversion clade</taxon>
        <taxon>NPAAA clade</taxon>
        <taxon>Hologalegina</taxon>
        <taxon>IRL clade</taxon>
        <taxon>Trifolieae</taxon>
        <taxon>Trifolium</taxon>
    </lineage>
</organism>
<accession>A0ACB0IZF3</accession>
<comment type="caution">
    <text evidence="1">The sequence shown here is derived from an EMBL/GenBank/DDBJ whole genome shotgun (WGS) entry which is preliminary data.</text>
</comment>
<gene>
    <name evidence="1" type="ORF">MILVUS5_LOCUS8268</name>
</gene>